<sequence>MPPPRGAPRPPPPQSPANPDHSNITISTSQTDDYRPRHRFYNATFFLHRVSPLYLGPDDNPDLDPPPTTISEPRLRAVAQRLRDVLVGDVVRGVEVGLSATDSDSAKTIANMGSLEAVMVRPVEAADLLDVSLDKMKDQYQEDEENLELVESWRALEARVRRKQGLAVELVYEHSRSVALLLPNLSRSSALVPSAAENEGKQGQFLWLPVMLMRMPALIRAAVTRFLEAEFDCKVSPSRCGTRTMVGGLERWMETMARNKKEQHKDLLVGVGFNTLTMMPRQTVERGPEEMEKPGLRTIDIILPWSNLPIFWKEGKRIEQEDMERRYKEGGVGFKDSASTLAGKRGLREEGWDWRDEIQQPFFEALSVYTKRVTEISLFHPAVRIIKVACSGFVMGDERIKIFPTMDRAAVVDLLGILCEKSVLQQLLPMDIRPFDIDN</sequence>
<proteinExistence type="predicted"/>
<gene>
    <name evidence="2" type="ORF">QBC41DRAFT_98142</name>
</gene>
<keyword evidence="3" id="KW-1185">Reference proteome</keyword>
<organism evidence="2 3">
    <name type="scientific">Cercophora samala</name>
    <dbReference type="NCBI Taxonomy" id="330535"/>
    <lineage>
        <taxon>Eukaryota</taxon>
        <taxon>Fungi</taxon>
        <taxon>Dikarya</taxon>
        <taxon>Ascomycota</taxon>
        <taxon>Pezizomycotina</taxon>
        <taxon>Sordariomycetes</taxon>
        <taxon>Sordariomycetidae</taxon>
        <taxon>Sordariales</taxon>
        <taxon>Lasiosphaeriaceae</taxon>
        <taxon>Cercophora</taxon>
    </lineage>
</organism>
<accession>A0AA39ZFN0</accession>
<protein>
    <submittedName>
        <fullName evidence="2">Kinetochore complex Sim4 subunit Fta1-domain-containing protein</fullName>
    </submittedName>
</protein>
<dbReference type="InterPro" id="IPR025204">
    <property type="entry name" value="CENP-L"/>
</dbReference>
<evidence type="ECO:0000313" key="2">
    <source>
        <dbReference type="EMBL" id="KAK0670141.1"/>
    </source>
</evidence>
<name>A0AA39ZFN0_9PEZI</name>
<reference evidence="2" key="1">
    <citation type="submission" date="2023-06" db="EMBL/GenBank/DDBJ databases">
        <title>Genome-scale phylogeny and comparative genomics of the fungal order Sordariales.</title>
        <authorList>
            <consortium name="Lawrence Berkeley National Laboratory"/>
            <person name="Hensen N."/>
            <person name="Bonometti L."/>
            <person name="Westerberg I."/>
            <person name="Brannstrom I.O."/>
            <person name="Guillou S."/>
            <person name="Cros-Aarteil S."/>
            <person name="Calhoun S."/>
            <person name="Haridas S."/>
            <person name="Kuo A."/>
            <person name="Mondo S."/>
            <person name="Pangilinan J."/>
            <person name="Riley R."/>
            <person name="Labutti K."/>
            <person name="Andreopoulos B."/>
            <person name="Lipzen A."/>
            <person name="Chen C."/>
            <person name="Yanf M."/>
            <person name="Daum C."/>
            <person name="Ng V."/>
            <person name="Clum A."/>
            <person name="Steindorff A."/>
            <person name="Ohm R."/>
            <person name="Martin F."/>
            <person name="Silar P."/>
            <person name="Natvig D."/>
            <person name="Lalanne C."/>
            <person name="Gautier V."/>
            <person name="Ament-Velasquez S.L."/>
            <person name="Kruys A."/>
            <person name="Hutchinson M.I."/>
            <person name="Powell A.J."/>
            <person name="Barry K."/>
            <person name="Miller A.N."/>
            <person name="Grigoriev I.V."/>
            <person name="Debuchy R."/>
            <person name="Gladieux P."/>
            <person name="Thoren M.H."/>
            <person name="Johannesson H."/>
        </authorList>
    </citation>
    <scope>NUCLEOTIDE SEQUENCE</scope>
    <source>
        <strain evidence="2">CBS 307.81</strain>
    </source>
</reference>
<feature type="compositionally biased region" description="Pro residues" evidence="1">
    <location>
        <begin position="1"/>
        <end position="16"/>
    </location>
</feature>
<comment type="caution">
    <text evidence="2">The sequence shown here is derived from an EMBL/GenBank/DDBJ whole genome shotgun (WGS) entry which is preliminary data.</text>
</comment>
<dbReference type="EMBL" id="JAULSY010000035">
    <property type="protein sequence ID" value="KAK0670141.1"/>
    <property type="molecule type" value="Genomic_DNA"/>
</dbReference>
<dbReference type="Pfam" id="PF13092">
    <property type="entry name" value="CENP-L"/>
    <property type="match status" value="1"/>
</dbReference>
<evidence type="ECO:0000313" key="3">
    <source>
        <dbReference type="Proteomes" id="UP001174997"/>
    </source>
</evidence>
<evidence type="ECO:0000256" key="1">
    <source>
        <dbReference type="SAM" id="MobiDB-lite"/>
    </source>
</evidence>
<dbReference type="Proteomes" id="UP001174997">
    <property type="component" value="Unassembled WGS sequence"/>
</dbReference>
<feature type="region of interest" description="Disordered" evidence="1">
    <location>
        <begin position="1"/>
        <end position="33"/>
    </location>
</feature>
<feature type="compositionally biased region" description="Polar residues" evidence="1">
    <location>
        <begin position="20"/>
        <end position="31"/>
    </location>
</feature>
<dbReference type="AlphaFoldDB" id="A0AA39ZFN0"/>